<dbReference type="RefSeq" id="WP_273599334.1">
    <property type="nucleotide sequence ID" value="NZ_JAQQXT010000002.1"/>
</dbReference>
<evidence type="ECO:0000313" key="4">
    <source>
        <dbReference type="EMBL" id="MDC8770988.1"/>
    </source>
</evidence>
<organism evidence="4 5">
    <name type="scientific">Roseateles albus</name>
    <dbReference type="NCBI Taxonomy" id="2987525"/>
    <lineage>
        <taxon>Bacteria</taxon>
        <taxon>Pseudomonadati</taxon>
        <taxon>Pseudomonadota</taxon>
        <taxon>Betaproteobacteria</taxon>
        <taxon>Burkholderiales</taxon>
        <taxon>Sphaerotilaceae</taxon>
        <taxon>Roseateles</taxon>
    </lineage>
</organism>
<dbReference type="Gene3D" id="1.10.443.10">
    <property type="entry name" value="Intergrase catalytic core"/>
    <property type="match status" value="1"/>
</dbReference>
<keyword evidence="5" id="KW-1185">Reference proteome</keyword>
<dbReference type="InterPro" id="IPR002104">
    <property type="entry name" value="Integrase_catalytic"/>
</dbReference>
<comment type="caution">
    <text evidence="4">The sequence shown here is derived from an EMBL/GenBank/DDBJ whole genome shotgun (WGS) entry which is preliminary data.</text>
</comment>
<feature type="domain" description="Tyr recombinase" evidence="3">
    <location>
        <begin position="153"/>
        <end position="340"/>
    </location>
</feature>
<dbReference type="EMBL" id="JAQQXT010000002">
    <property type="protein sequence ID" value="MDC8770988.1"/>
    <property type="molecule type" value="Genomic_DNA"/>
</dbReference>
<sequence>MSHPTLTLRNGIYHFNKMVNGHQIRQSTRTSDLKLAEKIAAKIEHDAVQSIMFSGKKPVHLHAAIKAFLSTRQGGGYSNAVTHLKHFEKLPDKRIDSLALYEVQSVVTKRRAEGLSHNTLAVLIVYWNALQNFCEEQGWTSGVKLKSMKQVKTRFRVLSKDEEQKLFHAIDPNVNFPGRNPIKIAQRQDNVDLLVCLLSMGCRLNEVQRMQWSQVDFAANVVHVKRLKDGVDSAITMTAKLRETLQRRAVEHEVCGWVFPSKIKKCNTRWINAAVKRAGISEAAGKITLHTMRHCVATRLLAGGLSLVEVQSMLGHKNIASTMVYSQIVPTAAAIKAAAILEA</sequence>
<reference evidence="4 5" key="1">
    <citation type="submission" date="2022-10" db="EMBL/GenBank/DDBJ databases">
        <title>Paucibacter sp. hw1 Genome sequencing.</title>
        <authorList>
            <person name="Park S."/>
        </authorList>
    </citation>
    <scope>NUCLEOTIDE SEQUENCE [LARGE SCALE GENOMIC DNA]</scope>
    <source>
        <strain evidence="5">hw1</strain>
    </source>
</reference>
<dbReference type="InterPro" id="IPR011010">
    <property type="entry name" value="DNA_brk_join_enz"/>
</dbReference>
<dbReference type="Pfam" id="PF00589">
    <property type="entry name" value="Phage_integrase"/>
    <property type="match status" value="1"/>
</dbReference>
<dbReference type="PROSITE" id="PS51898">
    <property type="entry name" value="TYR_RECOMBINASE"/>
    <property type="match status" value="1"/>
</dbReference>
<dbReference type="SUPFAM" id="SSF56349">
    <property type="entry name" value="DNA breaking-rejoining enzymes"/>
    <property type="match status" value="1"/>
</dbReference>
<protein>
    <submittedName>
        <fullName evidence="4">Tyrosine-type recombinase/integrase</fullName>
    </submittedName>
</protein>
<evidence type="ECO:0000313" key="5">
    <source>
        <dbReference type="Proteomes" id="UP001221189"/>
    </source>
</evidence>
<dbReference type="PANTHER" id="PTHR30349:SF64">
    <property type="entry name" value="PROPHAGE INTEGRASE INTD-RELATED"/>
    <property type="match status" value="1"/>
</dbReference>
<dbReference type="CDD" id="cd00796">
    <property type="entry name" value="INT_Rci_Hp1_C"/>
    <property type="match status" value="1"/>
</dbReference>
<keyword evidence="2" id="KW-0233">DNA recombination</keyword>
<keyword evidence="1" id="KW-0229">DNA integration</keyword>
<dbReference type="PANTHER" id="PTHR30349">
    <property type="entry name" value="PHAGE INTEGRASE-RELATED"/>
    <property type="match status" value="1"/>
</dbReference>
<gene>
    <name evidence="4" type="ORF">PRZ03_05340</name>
</gene>
<name>A0ABT5KAP3_9BURK</name>
<evidence type="ECO:0000259" key="3">
    <source>
        <dbReference type="PROSITE" id="PS51898"/>
    </source>
</evidence>
<dbReference type="Proteomes" id="UP001221189">
    <property type="component" value="Unassembled WGS sequence"/>
</dbReference>
<proteinExistence type="predicted"/>
<dbReference type="InterPro" id="IPR013762">
    <property type="entry name" value="Integrase-like_cat_sf"/>
</dbReference>
<dbReference type="InterPro" id="IPR050090">
    <property type="entry name" value="Tyrosine_recombinase_XerCD"/>
</dbReference>
<evidence type="ECO:0000256" key="2">
    <source>
        <dbReference type="ARBA" id="ARBA00023172"/>
    </source>
</evidence>
<accession>A0ABT5KAP3</accession>
<evidence type="ECO:0000256" key="1">
    <source>
        <dbReference type="ARBA" id="ARBA00022908"/>
    </source>
</evidence>